<dbReference type="AlphaFoldDB" id="A0A2S7T154"/>
<protein>
    <submittedName>
        <fullName evidence="1">Uncharacterized protein</fullName>
    </submittedName>
</protein>
<accession>A0A2S7T154</accession>
<evidence type="ECO:0000313" key="2">
    <source>
        <dbReference type="Proteomes" id="UP000239872"/>
    </source>
</evidence>
<name>A0A2S7T154_9BACT</name>
<dbReference type="RefSeq" id="WP_105037428.1">
    <property type="nucleotide sequence ID" value="NZ_PPSL01000001.1"/>
</dbReference>
<reference evidence="1 2" key="1">
    <citation type="submission" date="2018-01" db="EMBL/GenBank/DDBJ databases">
        <title>A novel member of the phylum Bacteroidetes isolated from glacier ice.</title>
        <authorList>
            <person name="Liu Q."/>
            <person name="Xin Y.-H."/>
        </authorList>
    </citation>
    <scope>NUCLEOTIDE SEQUENCE [LARGE SCALE GENOMIC DNA]</scope>
    <source>
        <strain evidence="1 2">RB1R16</strain>
    </source>
</reference>
<evidence type="ECO:0000313" key="1">
    <source>
        <dbReference type="EMBL" id="PQJ12545.1"/>
    </source>
</evidence>
<dbReference type="EMBL" id="PPSL01000001">
    <property type="protein sequence ID" value="PQJ12545.1"/>
    <property type="molecule type" value="Genomic_DNA"/>
</dbReference>
<dbReference type="Proteomes" id="UP000239872">
    <property type="component" value="Unassembled WGS sequence"/>
</dbReference>
<gene>
    <name evidence="1" type="ORF">CJD36_002015</name>
</gene>
<keyword evidence="2" id="KW-1185">Reference proteome</keyword>
<comment type="caution">
    <text evidence="1">The sequence shown here is derived from an EMBL/GenBank/DDBJ whole genome shotgun (WGS) entry which is preliminary data.</text>
</comment>
<sequence length="151" mass="17272">MRTLITVLFTCISFIAVGQKQGSSKIDYTTNYKTVTKRCHYCGKSFSLSTPAKIAIKSGSQEDIQSMEINRLFQAKMRNDLNENESCTSSQNRTRKHVFYEEDNKNSTTSKTYSMTKDEADIYISGLEPYMNRYASTIKKISFMVFSADIK</sequence>
<organism evidence="1 2">
    <name type="scientific">Flavipsychrobacter stenotrophus</name>
    <dbReference type="NCBI Taxonomy" id="2077091"/>
    <lineage>
        <taxon>Bacteria</taxon>
        <taxon>Pseudomonadati</taxon>
        <taxon>Bacteroidota</taxon>
        <taxon>Chitinophagia</taxon>
        <taxon>Chitinophagales</taxon>
        <taxon>Chitinophagaceae</taxon>
        <taxon>Flavipsychrobacter</taxon>
    </lineage>
</organism>
<proteinExistence type="predicted"/>